<dbReference type="InterPro" id="IPR003010">
    <property type="entry name" value="C-N_Hydrolase"/>
</dbReference>
<dbReference type="CDD" id="cd07197">
    <property type="entry name" value="nitrilase"/>
    <property type="match status" value="1"/>
</dbReference>
<dbReference type="PANTHER" id="PTHR23088">
    <property type="entry name" value="NITRILASE-RELATED"/>
    <property type="match status" value="1"/>
</dbReference>
<dbReference type="PANTHER" id="PTHR23088:SF27">
    <property type="entry name" value="DEAMINATED GLUTATHIONE AMIDASE"/>
    <property type="match status" value="1"/>
</dbReference>
<dbReference type="EMBL" id="DTAI01000208">
    <property type="protein sequence ID" value="HGN37279.1"/>
    <property type="molecule type" value="Genomic_DNA"/>
</dbReference>
<accession>A0A7J3I952</accession>
<comment type="caution">
    <text evidence="2">The sequence shown here is derived from an EMBL/GenBank/DDBJ whole genome shotgun (WGS) entry which is preliminary data.</text>
</comment>
<name>A0A7J3I952_9CREN</name>
<sequence length="271" mass="30041">MPEVNEITIAVIHSCIEIGNRAKNIARIGRIIEKLGGSNSVDLVVAPQMINGIPLYKHHTIIKARKGAETIPGSTTQEMSNIANRYNRNLLVGPILERRGTKLYRSAFLVIPILGIKGVVRQLEGFEGYGSNIEVPLFDVNKFKVGVVIAEDIFYPEISLLLDLMGIDTLIFYPTFDINLNKQRHLMMVRAIETKCTSIMVGGTMTKRGEVLLEIPTIAVDENGDTIEELGGGEDKVLLIKVGVKSSKEITAQPRKNVLVKLRKLLSYFTK</sequence>
<gene>
    <name evidence="2" type="ORF">ENT87_07015</name>
</gene>
<reference evidence="2" key="1">
    <citation type="journal article" date="2020" name="mSystems">
        <title>Genome- and Community-Level Interaction Insights into Carbon Utilization and Element Cycling Functions of Hydrothermarchaeota in Hydrothermal Sediment.</title>
        <authorList>
            <person name="Zhou Z."/>
            <person name="Liu Y."/>
            <person name="Xu W."/>
            <person name="Pan J."/>
            <person name="Luo Z.H."/>
            <person name="Li M."/>
        </authorList>
    </citation>
    <scope>NUCLEOTIDE SEQUENCE [LARGE SCALE GENOMIC DNA]</scope>
    <source>
        <strain evidence="2">SpSt-618</strain>
    </source>
</reference>
<organism evidence="2">
    <name type="scientific">Ignisphaera aggregans</name>
    <dbReference type="NCBI Taxonomy" id="334771"/>
    <lineage>
        <taxon>Archaea</taxon>
        <taxon>Thermoproteota</taxon>
        <taxon>Thermoprotei</taxon>
        <taxon>Desulfurococcales</taxon>
        <taxon>Desulfurococcaceae</taxon>
        <taxon>Ignisphaera</taxon>
    </lineage>
</organism>
<dbReference type="GO" id="GO:0016787">
    <property type="term" value="F:hydrolase activity"/>
    <property type="evidence" value="ECO:0007669"/>
    <property type="project" value="UniProtKB-KW"/>
</dbReference>
<proteinExistence type="predicted"/>
<dbReference type="InterPro" id="IPR036526">
    <property type="entry name" value="C-N_Hydrolase_sf"/>
</dbReference>
<feature type="domain" description="CN hydrolase" evidence="1">
    <location>
        <begin position="7"/>
        <end position="244"/>
    </location>
</feature>
<keyword evidence="2" id="KW-0378">Hydrolase</keyword>
<dbReference type="Gene3D" id="3.60.110.10">
    <property type="entry name" value="Carbon-nitrogen hydrolase"/>
    <property type="match status" value="1"/>
</dbReference>
<dbReference type="AlphaFoldDB" id="A0A7J3I952"/>
<protein>
    <submittedName>
        <fullName evidence="2">Carbon-nitrogen hydrolase family protein</fullName>
    </submittedName>
</protein>
<dbReference type="Pfam" id="PF00795">
    <property type="entry name" value="CN_hydrolase"/>
    <property type="match status" value="1"/>
</dbReference>
<dbReference type="SUPFAM" id="SSF56317">
    <property type="entry name" value="Carbon-nitrogen hydrolase"/>
    <property type="match status" value="1"/>
</dbReference>
<dbReference type="PROSITE" id="PS50263">
    <property type="entry name" value="CN_HYDROLASE"/>
    <property type="match status" value="1"/>
</dbReference>
<evidence type="ECO:0000259" key="1">
    <source>
        <dbReference type="PROSITE" id="PS50263"/>
    </source>
</evidence>
<evidence type="ECO:0000313" key="2">
    <source>
        <dbReference type="EMBL" id="HGN37279.1"/>
    </source>
</evidence>